<sequence length="127" mass="13572">MPLPPYALSLGLSVDGEMDGAPVLVMPFSADVMGRPGFVHGGALGGLLEMAAVAALRARFGDGEQPRIKPVNVTVQYMRGGREQPTQAVGIVTRLGNRVANLEAFAWQEDRSRPIASAWMNVLLARD</sequence>
<evidence type="ECO:0000256" key="1">
    <source>
        <dbReference type="ARBA" id="ARBA00022801"/>
    </source>
</evidence>
<feature type="domain" description="Thioesterase" evidence="2">
    <location>
        <begin position="37"/>
        <end position="112"/>
    </location>
</feature>
<comment type="caution">
    <text evidence="3">The sequence shown here is derived from an EMBL/GenBank/DDBJ whole genome shotgun (WGS) entry which is preliminary data.</text>
</comment>
<dbReference type="Pfam" id="PF03061">
    <property type="entry name" value="4HBT"/>
    <property type="match status" value="1"/>
</dbReference>
<organism evidence="3 4">
    <name type="scientific">Sphingomonas sanxanigenens</name>
    <dbReference type="NCBI Taxonomy" id="397260"/>
    <lineage>
        <taxon>Bacteria</taxon>
        <taxon>Pseudomonadati</taxon>
        <taxon>Pseudomonadota</taxon>
        <taxon>Alphaproteobacteria</taxon>
        <taxon>Sphingomonadales</taxon>
        <taxon>Sphingomonadaceae</taxon>
        <taxon>Sphingomonas</taxon>
    </lineage>
</organism>
<dbReference type="InterPro" id="IPR003736">
    <property type="entry name" value="PAAI_dom"/>
</dbReference>
<dbReference type="AlphaFoldDB" id="A0A2W5A5F3"/>
<evidence type="ECO:0000259" key="2">
    <source>
        <dbReference type="Pfam" id="PF03061"/>
    </source>
</evidence>
<dbReference type="Proteomes" id="UP000249066">
    <property type="component" value="Unassembled WGS sequence"/>
</dbReference>
<dbReference type="NCBIfam" id="TIGR00369">
    <property type="entry name" value="unchar_dom_1"/>
    <property type="match status" value="1"/>
</dbReference>
<gene>
    <name evidence="3" type="ORF">DI623_12695</name>
</gene>
<evidence type="ECO:0000313" key="3">
    <source>
        <dbReference type="EMBL" id="PZO88422.1"/>
    </source>
</evidence>
<accession>A0A2W5A5F3</accession>
<dbReference type="Gene3D" id="3.10.129.10">
    <property type="entry name" value="Hotdog Thioesterase"/>
    <property type="match status" value="1"/>
</dbReference>
<dbReference type="InterPro" id="IPR006683">
    <property type="entry name" value="Thioestr_dom"/>
</dbReference>
<reference evidence="3 4" key="1">
    <citation type="submission" date="2017-08" db="EMBL/GenBank/DDBJ databases">
        <title>Infants hospitalized years apart are colonized by the same room-sourced microbial strains.</title>
        <authorList>
            <person name="Brooks B."/>
            <person name="Olm M.R."/>
            <person name="Firek B.A."/>
            <person name="Baker R."/>
            <person name="Thomas B.C."/>
            <person name="Morowitz M.J."/>
            <person name="Banfield J.F."/>
        </authorList>
    </citation>
    <scope>NUCLEOTIDE SEQUENCE [LARGE SCALE GENOMIC DNA]</scope>
    <source>
        <strain evidence="3">S2_018_000_R2_101</strain>
    </source>
</reference>
<proteinExistence type="predicted"/>
<protein>
    <submittedName>
        <fullName evidence="3">Phenylacetic acid degradation protein</fullName>
    </submittedName>
</protein>
<dbReference type="EMBL" id="QFNN01000091">
    <property type="protein sequence ID" value="PZO88422.1"/>
    <property type="molecule type" value="Genomic_DNA"/>
</dbReference>
<name>A0A2W5A5F3_9SPHN</name>
<dbReference type="SUPFAM" id="SSF54637">
    <property type="entry name" value="Thioesterase/thiol ester dehydrase-isomerase"/>
    <property type="match status" value="1"/>
</dbReference>
<dbReference type="CDD" id="cd03443">
    <property type="entry name" value="PaaI_thioesterase"/>
    <property type="match status" value="1"/>
</dbReference>
<dbReference type="GO" id="GO:0016289">
    <property type="term" value="F:acyl-CoA hydrolase activity"/>
    <property type="evidence" value="ECO:0007669"/>
    <property type="project" value="UniProtKB-ARBA"/>
</dbReference>
<evidence type="ECO:0000313" key="4">
    <source>
        <dbReference type="Proteomes" id="UP000249066"/>
    </source>
</evidence>
<keyword evidence="1" id="KW-0378">Hydrolase</keyword>
<dbReference type="InterPro" id="IPR029069">
    <property type="entry name" value="HotDog_dom_sf"/>
</dbReference>